<dbReference type="RefSeq" id="WP_133430307.1">
    <property type="nucleotide sequence ID" value="NZ_BMCC01000001.1"/>
</dbReference>
<keyword evidence="2" id="KW-0808">Transferase</keyword>
<accession>A0A4R6BIU9</accession>
<dbReference type="EMBL" id="SCWE01000003">
    <property type="protein sequence ID" value="TDM01585.1"/>
    <property type="molecule type" value="Genomic_DNA"/>
</dbReference>
<dbReference type="GO" id="GO:0016747">
    <property type="term" value="F:acyltransferase activity, transferring groups other than amino-acyl groups"/>
    <property type="evidence" value="ECO:0007669"/>
    <property type="project" value="InterPro"/>
</dbReference>
<dbReference type="OrthoDB" id="9796171at2"/>
<dbReference type="InterPro" id="IPR000182">
    <property type="entry name" value="GNAT_dom"/>
</dbReference>
<reference evidence="2 3" key="1">
    <citation type="submission" date="2019-01" db="EMBL/GenBank/DDBJ databases">
        <title>Draft genome sequences of the type strains of six Macrococcus species.</title>
        <authorList>
            <person name="Mazhar S."/>
            <person name="Altermann E."/>
            <person name="Hill C."/>
            <person name="Mcauliffe O."/>
        </authorList>
    </citation>
    <scope>NUCLEOTIDE SEQUENCE [LARGE SCALE GENOMIC DNA]</scope>
    <source>
        <strain evidence="2 3">CCM4809</strain>
    </source>
</reference>
<dbReference type="InterPro" id="IPR016181">
    <property type="entry name" value="Acyl_CoA_acyltransferase"/>
</dbReference>
<comment type="caution">
    <text evidence="2">The sequence shown here is derived from an EMBL/GenBank/DDBJ whole genome shotgun (WGS) entry which is preliminary data.</text>
</comment>
<dbReference type="Pfam" id="PF13673">
    <property type="entry name" value="Acetyltransf_10"/>
    <property type="match status" value="1"/>
</dbReference>
<evidence type="ECO:0000313" key="2">
    <source>
        <dbReference type="EMBL" id="TDM01585.1"/>
    </source>
</evidence>
<dbReference type="CDD" id="cd04301">
    <property type="entry name" value="NAT_SF"/>
    <property type="match status" value="1"/>
</dbReference>
<name>A0A4R6BIU9_9STAP</name>
<sequence length="142" mass="16966">MWHIQRFEELTTKQWFDIVKLRIDTFIVEQRCAYPEVDDEDLSAIHIFKGTDEIEAYARIIEREDLFIGRVIVNPKYRGKGLARELMKTCMEYINEHYPARAVKLQGQAHLADFYRSFGFEVRSVIYFEDMIPHVDMELTRV</sequence>
<protein>
    <submittedName>
        <fullName evidence="2">GNAT family N-acetyltransferase</fullName>
    </submittedName>
</protein>
<dbReference type="Proteomes" id="UP000295328">
    <property type="component" value="Unassembled WGS sequence"/>
</dbReference>
<keyword evidence="3" id="KW-1185">Reference proteome</keyword>
<dbReference type="SUPFAM" id="SSF55729">
    <property type="entry name" value="Acyl-CoA N-acyltransferases (Nat)"/>
    <property type="match status" value="1"/>
</dbReference>
<proteinExistence type="predicted"/>
<feature type="domain" description="N-acetyltransferase" evidence="1">
    <location>
        <begin position="5"/>
        <end position="142"/>
    </location>
</feature>
<gene>
    <name evidence="2" type="ORF">ERX37_08815</name>
</gene>
<evidence type="ECO:0000313" key="3">
    <source>
        <dbReference type="Proteomes" id="UP000295328"/>
    </source>
</evidence>
<organism evidence="2 3">
    <name type="scientific">Macrococcus hajekii</name>
    <dbReference type="NCBI Taxonomy" id="198482"/>
    <lineage>
        <taxon>Bacteria</taxon>
        <taxon>Bacillati</taxon>
        <taxon>Bacillota</taxon>
        <taxon>Bacilli</taxon>
        <taxon>Bacillales</taxon>
        <taxon>Staphylococcaceae</taxon>
        <taxon>Macrococcus</taxon>
    </lineage>
</organism>
<dbReference type="PROSITE" id="PS51186">
    <property type="entry name" value="GNAT"/>
    <property type="match status" value="1"/>
</dbReference>
<evidence type="ECO:0000259" key="1">
    <source>
        <dbReference type="PROSITE" id="PS51186"/>
    </source>
</evidence>
<dbReference type="AlphaFoldDB" id="A0A4R6BIU9"/>
<dbReference type="Gene3D" id="3.40.630.30">
    <property type="match status" value="1"/>
</dbReference>